<protein>
    <submittedName>
        <fullName evidence="1">Uncharacterized protein</fullName>
    </submittedName>
</protein>
<proteinExistence type="predicted"/>
<dbReference type="GO" id="GO:0071486">
    <property type="term" value="P:cellular response to high light intensity"/>
    <property type="evidence" value="ECO:0007669"/>
    <property type="project" value="InterPro"/>
</dbReference>
<evidence type="ECO:0000313" key="2">
    <source>
        <dbReference type="Proteomes" id="UP000612055"/>
    </source>
</evidence>
<organism evidence="1 2">
    <name type="scientific">Edaphochlamys debaryana</name>
    <dbReference type="NCBI Taxonomy" id="47281"/>
    <lineage>
        <taxon>Eukaryota</taxon>
        <taxon>Viridiplantae</taxon>
        <taxon>Chlorophyta</taxon>
        <taxon>core chlorophytes</taxon>
        <taxon>Chlorophyceae</taxon>
        <taxon>CS clade</taxon>
        <taxon>Chlamydomonadales</taxon>
        <taxon>Chlamydomonadales incertae sedis</taxon>
        <taxon>Edaphochlamys</taxon>
    </lineage>
</organism>
<comment type="caution">
    <text evidence="1">The sequence shown here is derived from an EMBL/GenBank/DDBJ whole genome shotgun (WGS) entry which is preliminary data.</text>
</comment>
<dbReference type="Proteomes" id="UP000612055">
    <property type="component" value="Unassembled WGS sequence"/>
</dbReference>
<reference evidence="1" key="1">
    <citation type="journal article" date="2020" name="bioRxiv">
        <title>Comparative genomics of Chlamydomonas.</title>
        <authorList>
            <person name="Craig R.J."/>
            <person name="Hasan A.R."/>
            <person name="Ness R.W."/>
            <person name="Keightley P.D."/>
        </authorList>
    </citation>
    <scope>NUCLEOTIDE SEQUENCE</scope>
    <source>
        <strain evidence="1">CCAP 11/70</strain>
    </source>
</reference>
<dbReference type="OrthoDB" id="515029at2759"/>
<dbReference type="AlphaFoldDB" id="A0A835XI52"/>
<dbReference type="EMBL" id="JAEHOE010000148">
    <property type="protein sequence ID" value="KAG2484518.1"/>
    <property type="molecule type" value="Genomic_DNA"/>
</dbReference>
<keyword evidence="2" id="KW-1185">Reference proteome</keyword>
<dbReference type="PANTHER" id="PTHR36490:SF1">
    <property type="entry name" value="STRESS ENHANCED PROTEIN 2, CHLOROPLASTIC"/>
    <property type="match status" value="1"/>
</dbReference>
<gene>
    <name evidence="1" type="ORF">HYH03_016658</name>
</gene>
<dbReference type="PANTHER" id="PTHR36490">
    <property type="entry name" value="STRESS ENHANCED PROTEIN 2, CHLOROPLASTIC"/>
    <property type="match status" value="1"/>
</dbReference>
<sequence length="198" mass="20479">MQALRAQSQSRCVAARGAGCRPAYVCRSSLRCHASASVDPLAAPSPSGEPASVPARPRSMIRSLAASIEINGQVQKFESLAGRSAMIGVAVAMGIELITERGIFLPLTVDSALALGGAMIATVAGASWAALATLNTSTGEALLEAVYASLTAVQRSAASVTGTQVDKAVDYVLDTVVDGRFDNYAWEGLFSTDNEDDL</sequence>
<dbReference type="InterPro" id="IPR044971">
    <property type="entry name" value="SEP2"/>
</dbReference>
<evidence type="ECO:0000313" key="1">
    <source>
        <dbReference type="EMBL" id="KAG2484518.1"/>
    </source>
</evidence>
<name>A0A835XI52_9CHLO</name>
<accession>A0A835XI52</accession>